<accession>A0A813KXR3</accession>
<comment type="caution">
    <text evidence="1">The sequence shown here is derived from an EMBL/GenBank/DDBJ whole genome shotgun (WGS) entry which is preliminary data.</text>
</comment>
<dbReference type="SUPFAM" id="SSF50985">
    <property type="entry name" value="RCC1/BLIP-II"/>
    <property type="match status" value="1"/>
</dbReference>
<dbReference type="Gene3D" id="2.130.10.30">
    <property type="entry name" value="Regulator of chromosome condensation 1/beta-lactamase-inhibitor protein II"/>
    <property type="match status" value="1"/>
</dbReference>
<feature type="non-terminal residue" evidence="1">
    <location>
        <position position="1"/>
    </location>
</feature>
<gene>
    <name evidence="1" type="ORF">PGLA2088_LOCUS38084</name>
</gene>
<protein>
    <submittedName>
        <fullName evidence="1">Uncharacterized protein</fullName>
    </submittedName>
</protein>
<dbReference type="AlphaFoldDB" id="A0A813KXR3"/>
<evidence type="ECO:0000313" key="1">
    <source>
        <dbReference type="EMBL" id="CAE8714587.1"/>
    </source>
</evidence>
<dbReference type="EMBL" id="CAJNNW010032655">
    <property type="protein sequence ID" value="CAE8714587.1"/>
    <property type="molecule type" value="Genomic_DNA"/>
</dbReference>
<dbReference type="InterPro" id="IPR009091">
    <property type="entry name" value="RCC1/BLIP-II"/>
</dbReference>
<name>A0A813KXR3_POLGL</name>
<evidence type="ECO:0000313" key="2">
    <source>
        <dbReference type="Proteomes" id="UP000626109"/>
    </source>
</evidence>
<proteinExistence type="predicted"/>
<sequence>FAARKADGSAVTWGDSECGGSNAAVCEKVAAGVKQVCATRDAFAAVKEDGSVVVWGEAKHGGDSTVVANVLDSGVRQVYSNSVAFAAIKENGGIVTWGDQTAVASVLARGADIVCVYSTKFAFAAVRADGSVTSWGDPASGGDSTTVELELHSWQLVVPWAPEPFEPVMSA</sequence>
<organism evidence="1 2">
    <name type="scientific">Polarella glacialis</name>
    <name type="common">Dinoflagellate</name>
    <dbReference type="NCBI Taxonomy" id="89957"/>
    <lineage>
        <taxon>Eukaryota</taxon>
        <taxon>Sar</taxon>
        <taxon>Alveolata</taxon>
        <taxon>Dinophyceae</taxon>
        <taxon>Suessiales</taxon>
        <taxon>Suessiaceae</taxon>
        <taxon>Polarella</taxon>
    </lineage>
</organism>
<dbReference type="Proteomes" id="UP000626109">
    <property type="component" value="Unassembled WGS sequence"/>
</dbReference>
<reference evidence="1" key="1">
    <citation type="submission" date="2021-02" db="EMBL/GenBank/DDBJ databases">
        <authorList>
            <person name="Dougan E. K."/>
            <person name="Rhodes N."/>
            <person name="Thang M."/>
            <person name="Chan C."/>
        </authorList>
    </citation>
    <scope>NUCLEOTIDE SEQUENCE</scope>
</reference>